<name>A0A1L5F784_CLOKL</name>
<dbReference type="RefSeq" id="WP_073538488.1">
    <property type="nucleotide sequence ID" value="NZ_CP018335.1"/>
</dbReference>
<evidence type="ECO:0000256" key="1">
    <source>
        <dbReference type="ARBA" id="ARBA00006018"/>
    </source>
</evidence>
<dbReference type="AlphaFoldDB" id="A0A1L5F784"/>
<dbReference type="SUPFAM" id="SSF159127">
    <property type="entry name" value="HupF/HypC-like"/>
    <property type="match status" value="1"/>
</dbReference>
<organism evidence="2 3">
    <name type="scientific">Clostridium kluyveri</name>
    <dbReference type="NCBI Taxonomy" id="1534"/>
    <lineage>
        <taxon>Bacteria</taxon>
        <taxon>Bacillati</taxon>
        <taxon>Bacillota</taxon>
        <taxon>Clostridia</taxon>
        <taxon>Eubacteriales</taxon>
        <taxon>Clostridiaceae</taxon>
        <taxon>Clostridium</taxon>
    </lineage>
</organism>
<evidence type="ECO:0000313" key="3">
    <source>
        <dbReference type="Proteomes" id="UP000184604"/>
    </source>
</evidence>
<dbReference type="Gene3D" id="2.30.30.140">
    <property type="match status" value="1"/>
</dbReference>
<accession>A0A1L5F784</accession>
<dbReference type="PANTHER" id="PTHR35177">
    <property type="entry name" value="HYDROGENASE MATURATION FACTOR HYBG"/>
    <property type="match status" value="1"/>
</dbReference>
<dbReference type="Proteomes" id="UP000184604">
    <property type="component" value="Chromosome"/>
</dbReference>
<comment type="similarity">
    <text evidence="1">Belongs to the HupF/HypC family.</text>
</comment>
<dbReference type="Pfam" id="PF01455">
    <property type="entry name" value="HupF_HypC"/>
    <property type="match status" value="1"/>
</dbReference>
<dbReference type="GO" id="GO:0051604">
    <property type="term" value="P:protein maturation"/>
    <property type="evidence" value="ECO:0007669"/>
    <property type="project" value="TreeGrafter"/>
</dbReference>
<sequence>MCLAIPGIIKSIHGNLAKVDIMGIEKNVDIELIENPEIKDYILIHAGFGIEKIDREYFHYLKKVFQEEIENE</sequence>
<dbReference type="NCBIfam" id="TIGR00074">
    <property type="entry name" value="hypC_hupF"/>
    <property type="match status" value="1"/>
</dbReference>
<dbReference type="PRINTS" id="PR00445">
    <property type="entry name" value="HUPFHYPC"/>
</dbReference>
<dbReference type="GO" id="GO:0005506">
    <property type="term" value="F:iron ion binding"/>
    <property type="evidence" value="ECO:0007669"/>
    <property type="project" value="TreeGrafter"/>
</dbReference>
<dbReference type="OrthoDB" id="9806017at2"/>
<proteinExistence type="inferred from homology"/>
<gene>
    <name evidence="2" type="ORF">BS101_08795</name>
</gene>
<dbReference type="InterPro" id="IPR001109">
    <property type="entry name" value="Hydrogenase_HupF/HypC"/>
</dbReference>
<protein>
    <submittedName>
        <fullName evidence="2">Hydrogenase assembly protein HypC</fullName>
    </submittedName>
</protein>
<dbReference type="GO" id="GO:1902670">
    <property type="term" value="F:carbon dioxide binding"/>
    <property type="evidence" value="ECO:0007669"/>
    <property type="project" value="TreeGrafter"/>
</dbReference>
<dbReference type="PANTHER" id="PTHR35177:SF2">
    <property type="entry name" value="HYDROGENASE MATURATION FACTOR HYBG"/>
    <property type="match status" value="1"/>
</dbReference>
<reference evidence="2 3" key="1">
    <citation type="submission" date="2016-12" db="EMBL/GenBank/DDBJ databases">
        <title>Complete genome sequence of Clostridium kluyveri JZZ isolated from the pit mud of a Chinese flavor liquor-making factory.</title>
        <authorList>
            <person name="Wang Y."/>
        </authorList>
    </citation>
    <scope>NUCLEOTIDE SEQUENCE [LARGE SCALE GENOMIC DNA]</scope>
    <source>
        <strain evidence="2 3">JZZ</strain>
    </source>
</reference>
<evidence type="ECO:0000313" key="2">
    <source>
        <dbReference type="EMBL" id="APM38843.1"/>
    </source>
</evidence>
<dbReference type="EMBL" id="CP018335">
    <property type="protein sequence ID" value="APM38843.1"/>
    <property type="molecule type" value="Genomic_DNA"/>
</dbReference>